<dbReference type="PaxDb" id="3880-AES69962"/>
<reference evidence="1 3" key="2">
    <citation type="journal article" date="2014" name="BMC Genomics">
        <title>An improved genome release (version Mt4.0) for the model legume Medicago truncatula.</title>
        <authorList>
            <person name="Tang H."/>
            <person name="Krishnakumar V."/>
            <person name="Bidwell S."/>
            <person name="Rosen B."/>
            <person name="Chan A."/>
            <person name="Zhou S."/>
            <person name="Gentzbittel L."/>
            <person name="Childs K.L."/>
            <person name="Yandell M."/>
            <person name="Gundlach H."/>
            <person name="Mayer K.F."/>
            <person name="Schwartz D.C."/>
            <person name="Town C.D."/>
        </authorList>
    </citation>
    <scope>GENOME REANNOTATION</scope>
    <source>
        <strain evidence="2 3">cv. Jemalong A17</strain>
    </source>
</reference>
<accession>G7IZU2</accession>
<organism evidence="1 3">
    <name type="scientific">Medicago truncatula</name>
    <name type="common">Barrel medic</name>
    <name type="synonym">Medicago tribuloides</name>
    <dbReference type="NCBI Taxonomy" id="3880"/>
    <lineage>
        <taxon>Eukaryota</taxon>
        <taxon>Viridiplantae</taxon>
        <taxon>Streptophyta</taxon>
        <taxon>Embryophyta</taxon>
        <taxon>Tracheophyta</taxon>
        <taxon>Spermatophyta</taxon>
        <taxon>Magnoliopsida</taxon>
        <taxon>eudicotyledons</taxon>
        <taxon>Gunneridae</taxon>
        <taxon>Pentapetalae</taxon>
        <taxon>rosids</taxon>
        <taxon>fabids</taxon>
        <taxon>Fabales</taxon>
        <taxon>Fabaceae</taxon>
        <taxon>Papilionoideae</taxon>
        <taxon>50 kb inversion clade</taxon>
        <taxon>NPAAA clade</taxon>
        <taxon>Hologalegina</taxon>
        <taxon>IRL clade</taxon>
        <taxon>Trifolieae</taxon>
        <taxon>Medicago</taxon>
    </lineage>
</organism>
<evidence type="ECO:0000313" key="1">
    <source>
        <dbReference type="EMBL" id="AES69962.1"/>
    </source>
</evidence>
<dbReference type="EnsemblPlants" id="AES69962">
    <property type="protein sequence ID" value="AES69962"/>
    <property type="gene ID" value="MTR_3g043760"/>
</dbReference>
<dbReference type="Proteomes" id="UP000002051">
    <property type="component" value="Chromosome 3"/>
</dbReference>
<proteinExistence type="predicted"/>
<gene>
    <name evidence="1" type="ordered locus">MTR_3g043760</name>
</gene>
<dbReference type="HOGENOM" id="CLU_2402959_0_0_1"/>
<reference evidence="2" key="3">
    <citation type="submission" date="2015-04" db="UniProtKB">
        <authorList>
            <consortium name="EnsemblPlants"/>
        </authorList>
    </citation>
    <scope>IDENTIFICATION</scope>
    <source>
        <strain evidence="2">cv. Jemalong A17</strain>
    </source>
</reference>
<evidence type="ECO:0000313" key="2">
    <source>
        <dbReference type="EnsemblPlants" id="AES69962"/>
    </source>
</evidence>
<dbReference type="AlphaFoldDB" id="G7IZU2"/>
<keyword evidence="3" id="KW-1185">Reference proteome</keyword>
<evidence type="ECO:0000313" key="3">
    <source>
        <dbReference type="Proteomes" id="UP000002051"/>
    </source>
</evidence>
<dbReference type="EMBL" id="CM001219">
    <property type="protein sequence ID" value="AES69962.1"/>
    <property type="molecule type" value="Genomic_DNA"/>
</dbReference>
<reference evidence="1 3" key="1">
    <citation type="journal article" date="2011" name="Nature">
        <title>The Medicago genome provides insight into the evolution of rhizobial symbioses.</title>
        <authorList>
            <person name="Young N.D."/>
            <person name="Debelle F."/>
            <person name="Oldroyd G.E."/>
            <person name="Geurts R."/>
            <person name="Cannon S.B."/>
            <person name="Udvardi M.K."/>
            <person name="Benedito V.A."/>
            <person name="Mayer K.F."/>
            <person name="Gouzy J."/>
            <person name="Schoof H."/>
            <person name="Van de Peer Y."/>
            <person name="Proost S."/>
            <person name="Cook D.R."/>
            <person name="Meyers B.C."/>
            <person name="Spannagl M."/>
            <person name="Cheung F."/>
            <person name="De Mita S."/>
            <person name="Krishnakumar V."/>
            <person name="Gundlach H."/>
            <person name="Zhou S."/>
            <person name="Mudge J."/>
            <person name="Bharti A.K."/>
            <person name="Murray J.D."/>
            <person name="Naoumkina M.A."/>
            <person name="Rosen B."/>
            <person name="Silverstein K.A."/>
            <person name="Tang H."/>
            <person name="Rombauts S."/>
            <person name="Zhao P.X."/>
            <person name="Zhou P."/>
            <person name="Barbe V."/>
            <person name="Bardou P."/>
            <person name="Bechner M."/>
            <person name="Bellec A."/>
            <person name="Berger A."/>
            <person name="Berges H."/>
            <person name="Bidwell S."/>
            <person name="Bisseling T."/>
            <person name="Choisne N."/>
            <person name="Couloux A."/>
            <person name="Denny R."/>
            <person name="Deshpande S."/>
            <person name="Dai X."/>
            <person name="Doyle J.J."/>
            <person name="Dudez A.M."/>
            <person name="Farmer A.D."/>
            <person name="Fouteau S."/>
            <person name="Franken C."/>
            <person name="Gibelin C."/>
            <person name="Gish J."/>
            <person name="Goldstein S."/>
            <person name="Gonzalez A.J."/>
            <person name="Green P.J."/>
            <person name="Hallab A."/>
            <person name="Hartog M."/>
            <person name="Hua A."/>
            <person name="Humphray S.J."/>
            <person name="Jeong D.H."/>
            <person name="Jing Y."/>
            <person name="Jocker A."/>
            <person name="Kenton S.M."/>
            <person name="Kim D.J."/>
            <person name="Klee K."/>
            <person name="Lai H."/>
            <person name="Lang C."/>
            <person name="Lin S."/>
            <person name="Macmil S.L."/>
            <person name="Magdelenat G."/>
            <person name="Matthews L."/>
            <person name="McCorrison J."/>
            <person name="Monaghan E.L."/>
            <person name="Mun J.H."/>
            <person name="Najar F.Z."/>
            <person name="Nicholson C."/>
            <person name="Noirot C."/>
            <person name="O'Bleness M."/>
            <person name="Paule C.R."/>
            <person name="Poulain J."/>
            <person name="Prion F."/>
            <person name="Qin B."/>
            <person name="Qu C."/>
            <person name="Retzel E.F."/>
            <person name="Riddle C."/>
            <person name="Sallet E."/>
            <person name="Samain S."/>
            <person name="Samson N."/>
            <person name="Sanders I."/>
            <person name="Saurat O."/>
            <person name="Scarpelli C."/>
            <person name="Schiex T."/>
            <person name="Segurens B."/>
            <person name="Severin A.J."/>
            <person name="Sherrier D.J."/>
            <person name="Shi R."/>
            <person name="Sims S."/>
            <person name="Singer S.R."/>
            <person name="Sinharoy S."/>
            <person name="Sterck L."/>
            <person name="Viollet A."/>
            <person name="Wang B.B."/>
            <person name="Wang K."/>
            <person name="Wang M."/>
            <person name="Wang X."/>
            <person name="Warfsmann J."/>
            <person name="Weissenbach J."/>
            <person name="White D.D."/>
            <person name="White J.D."/>
            <person name="Wiley G.B."/>
            <person name="Wincker P."/>
            <person name="Xing Y."/>
            <person name="Yang L."/>
            <person name="Yao Z."/>
            <person name="Ying F."/>
            <person name="Zhai J."/>
            <person name="Zhou L."/>
            <person name="Zuber A."/>
            <person name="Denarie J."/>
            <person name="Dixon R.A."/>
            <person name="May G.D."/>
            <person name="Schwartz D.C."/>
            <person name="Rogers J."/>
            <person name="Quetier F."/>
            <person name="Town C.D."/>
            <person name="Roe B.A."/>
        </authorList>
    </citation>
    <scope>NUCLEOTIDE SEQUENCE [LARGE SCALE GENOMIC DNA]</scope>
    <source>
        <strain evidence="1">A17</strain>
        <strain evidence="2 3">cv. Jemalong A17</strain>
    </source>
</reference>
<protein>
    <submittedName>
        <fullName evidence="1 2">Uncharacterized protein</fullName>
    </submittedName>
</protein>
<name>G7IZU2_MEDTR</name>
<sequence>MANVGLALSSFAWFPSLPDCIRHDYGRNRLGFLWKNDEDDDSVDEDLMKMMKKRNEEDEEREEKSVVVDSRYDTMDLHYPTVLILKYRSNSLN</sequence>